<dbReference type="InterPro" id="IPR008040">
    <property type="entry name" value="Hydant_A_N"/>
</dbReference>
<organism evidence="5 6">
    <name type="scientific">Cyphellophora attinorum</name>
    <dbReference type="NCBI Taxonomy" id="1664694"/>
    <lineage>
        <taxon>Eukaryota</taxon>
        <taxon>Fungi</taxon>
        <taxon>Dikarya</taxon>
        <taxon>Ascomycota</taxon>
        <taxon>Pezizomycotina</taxon>
        <taxon>Eurotiomycetes</taxon>
        <taxon>Chaetothyriomycetidae</taxon>
        <taxon>Chaetothyriales</taxon>
        <taxon>Cyphellophoraceae</taxon>
        <taxon>Cyphellophora</taxon>
    </lineage>
</organism>
<dbReference type="InterPro" id="IPR003692">
    <property type="entry name" value="Hydantoinase_B"/>
</dbReference>
<dbReference type="VEuPathDB" id="FungiDB:AB675_3389"/>
<dbReference type="PANTHER" id="PTHR11365">
    <property type="entry name" value="5-OXOPROLINASE RELATED"/>
    <property type="match status" value="1"/>
</dbReference>
<keyword evidence="6" id="KW-1185">Reference proteome</keyword>
<reference evidence="5 6" key="1">
    <citation type="submission" date="2015-06" db="EMBL/GenBank/DDBJ databases">
        <title>Draft genome of the ant-associated black yeast Phialophora attae CBS 131958.</title>
        <authorList>
            <person name="Moreno L.F."/>
            <person name="Stielow B.J."/>
            <person name="de Hoog S."/>
            <person name="Vicente V.A."/>
            <person name="Weiss V.A."/>
            <person name="de Vries M."/>
            <person name="Cruz L.M."/>
            <person name="Souza E.M."/>
        </authorList>
    </citation>
    <scope>NUCLEOTIDE SEQUENCE [LARGE SCALE GENOMIC DNA]</scope>
    <source>
        <strain evidence="5 6">CBS 131958</strain>
    </source>
</reference>
<evidence type="ECO:0000313" key="6">
    <source>
        <dbReference type="Proteomes" id="UP000038010"/>
    </source>
</evidence>
<comment type="similarity">
    <text evidence="1">Belongs to the oxoprolinase family.</text>
</comment>
<evidence type="ECO:0000259" key="2">
    <source>
        <dbReference type="Pfam" id="PF01968"/>
    </source>
</evidence>
<evidence type="ECO:0000256" key="1">
    <source>
        <dbReference type="ARBA" id="ARBA00010403"/>
    </source>
</evidence>
<dbReference type="InterPro" id="IPR002821">
    <property type="entry name" value="Hydantoinase_A"/>
</dbReference>
<dbReference type="PANTHER" id="PTHR11365:SF23">
    <property type="entry name" value="HYPOTHETICAL 5-OXOPROLINASE (EUROFUNG)-RELATED"/>
    <property type="match status" value="1"/>
</dbReference>
<dbReference type="InterPro" id="IPR045079">
    <property type="entry name" value="Oxoprolinase-like"/>
</dbReference>
<dbReference type="GeneID" id="28735315"/>
<dbReference type="RefSeq" id="XP_017999497.1">
    <property type="nucleotide sequence ID" value="XM_018143435.1"/>
</dbReference>
<feature type="domain" description="Hydantoinase B/oxoprolinase" evidence="3">
    <location>
        <begin position="727"/>
        <end position="1241"/>
    </location>
</feature>
<dbReference type="GO" id="GO:0005829">
    <property type="term" value="C:cytosol"/>
    <property type="evidence" value="ECO:0007669"/>
    <property type="project" value="TreeGrafter"/>
</dbReference>
<dbReference type="GO" id="GO:0017168">
    <property type="term" value="F:5-oxoprolinase (ATP-hydrolyzing) activity"/>
    <property type="evidence" value="ECO:0007669"/>
    <property type="project" value="TreeGrafter"/>
</dbReference>
<dbReference type="GO" id="GO:0006749">
    <property type="term" value="P:glutathione metabolic process"/>
    <property type="evidence" value="ECO:0007669"/>
    <property type="project" value="TreeGrafter"/>
</dbReference>
<name>A0A0N1H8L3_9EURO</name>
<dbReference type="Proteomes" id="UP000038010">
    <property type="component" value="Unassembled WGS sequence"/>
</dbReference>
<feature type="domain" description="Hydantoinase/oxoprolinase N-terminal" evidence="4">
    <location>
        <begin position="11"/>
        <end position="192"/>
    </location>
</feature>
<feature type="domain" description="Hydantoinase A/oxoprolinase" evidence="2">
    <location>
        <begin position="214"/>
        <end position="498"/>
    </location>
</feature>
<accession>A0A0N1H8L3</accession>
<sequence length="1356" mass="148584">MGEAVSEAYQLGVDVGGTFTDVCVFTPHGETVRAKVPTVQEDQSIGIKNGIDKARAILKRKFGFEGSFEFIHHGTTTATNAILENKGARTGLIVTQGHKDILAIRRSQIPGHLGAWLMYNPPEPVVSLQRTVQCKERMSVYGESVEPVDVEQLKKDLVDLKRQKPEAIAVSLLNSYTSGEHEKVVAKVLREEFGPDIDIVCSSDVLREAGEYERSVTTAANSLVMPLVKKYLGNLSSTLKEDSETIRILKSDGGLTSLDVAGQFPVSILMSGPAGGVKGVADAICQHTSYKNLITLDMGGTSTDCAVIHAGDPRLRRETIVEELRVRSPAIDVKTVGAGGGSIATYMDLTETLRVGPESAGANPGPACYGKGGERATVTDANLVLGRLPETLLGGEFKLDVEAARAAVGKVAKQMGISMEQAAEDIINIVNETMYGAVRVVSVEQGYDPRDHAFVAFGGAGPMHGNAVGELLGAFPVIIPPSPGVLCAQGDATTKLSHDTSESYIKLLSNTDIEEVKQRYKSMQQNGVDFMRESMPGRKDLELETVYQADLRYKGQALTLTVDLTEEDISSSSDDLKNLLRKRFDAQHEQQFTYCLTNFELEIMRLGALVKDNSADMPIPRVQKAGGSEPPADALTQKSSIIVGGKKLEANFWDRTKITQEGIKIEGPAIVTEMDSNTLILPGYVGEIDAIGNIVINPLEKKKREAPNLDTAAAKALVKDVPLIPTLIASTLASIRSEMDTMMLRTAMSPAIREQQDEFNVITNPEGKMLVGQFGSFIGQFLDAWGDKPVEEGDVYVTNDVYQIKGAVSHLNDVIVLFPIFYKHKLAGWSSQFGHLTDVGGKVAGSMSIEANSIFDDGVQIPCVKLYSKGVMNEDLVELLCRNSRMPDWYRSDLTAIVATTRTAAGRVVELIDRFGIELYKASCDELLHRNRVAMSKIIDATFTSEKGTFTDFVDDDGHGVGPWAVTCTLHRTDEGKLRWDWTGTSPQSDHSINYYFSEVMFKMFIGYYLIAAAAPGTVINDGFHDLIEVYIPEGSLLKPVRPAPVSCRTHFLGRTLDVIQALIGQRSDGYKTAAGFSDSPHFYYSGFKEDGEWFLLYQIGFGGVPARPAGDGPDCHCLWPAIKSIPTESIELNYPLRIEANESMADSGGAGQFRGGNAQRTLYRFLAKGEFSLHDDRWFTKPWGIKGGQPGMRSRKIFYEYSKSSNPTPRSLPSKCDHIKVAPGDLLEWVTWGGGGFGDPLVRPAEKVALEVHQKLVTYEGAKKNYGVVVDITDFSVKEAETEKLRAEIKAKRGDVPAYNRGGDLKTLQENCLEETGLEPPKRPWEFEPYGPHTGLQYVRDWYKQKREENGWKGI</sequence>
<dbReference type="Pfam" id="PF05378">
    <property type="entry name" value="Hydant_A_N"/>
    <property type="match status" value="1"/>
</dbReference>
<proteinExistence type="inferred from homology"/>
<dbReference type="EMBL" id="LFJN01000014">
    <property type="protein sequence ID" value="KPI39534.1"/>
    <property type="molecule type" value="Genomic_DNA"/>
</dbReference>
<dbReference type="OrthoDB" id="5404895at2759"/>
<protein>
    <submittedName>
        <fullName evidence="5">Hydantoin utilization protein A</fullName>
    </submittedName>
</protein>
<dbReference type="STRING" id="1664694.A0A0N1H8L3"/>
<evidence type="ECO:0000313" key="5">
    <source>
        <dbReference type="EMBL" id="KPI39534.1"/>
    </source>
</evidence>
<evidence type="ECO:0000259" key="3">
    <source>
        <dbReference type="Pfam" id="PF02538"/>
    </source>
</evidence>
<dbReference type="Pfam" id="PF02538">
    <property type="entry name" value="Hydantoinase_B"/>
    <property type="match status" value="1"/>
</dbReference>
<evidence type="ECO:0000259" key="4">
    <source>
        <dbReference type="Pfam" id="PF05378"/>
    </source>
</evidence>
<dbReference type="Pfam" id="PF01968">
    <property type="entry name" value="Hydantoinase_A"/>
    <property type="match status" value="1"/>
</dbReference>
<comment type="caution">
    <text evidence="5">The sequence shown here is derived from an EMBL/GenBank/DDBJ whole genome shotgun (WGS) entry which is preliminary data.</text>
</comment>
<gene>
    <name evidence="5" type="ORF">AB675_3389</name>
</gene>